<protein>
    <submittedName>
        <fullName evidence="3">Uncharacterized protein</fullName>
    </submittedName>
</protein>
<feature type="chain" id="PRO_5030869101" evidence="2">
    <location>
        <begin position="22"/>
        <end position="427"/>
    </location>
</feature>
<reference evidence="3" key="1">
    <citation type="submission" date="2021-01" db="EMBL/GenBank/DDBJ databases">
        <authorList>
            <person name="Corre E."/>
            <person name="Pelletier E."/>
            <person name="Niang G."/>
            <person name="Scheremetjew M."/>
            <person name="Finn R."/>
            <person name="Kale V."/>
            <person name="Holt S."/>
            <person name="Cochrane G."/>
            <person name="Meng A."/>
            <person name="Brown T."/>
            <person name="Cohen L."/>
        </authorList>
    </citation>
    <scope>NUCLEOTIDE SEQUENCE</scope>
    <source>
        <strain evidence="3">CCMP3107</strain>
    </source>
</reference>
<gene>
    <name evidence="3" type="ORF">HAKA00212_LOCUS20397</name>
</gene>
<feature type="coiled-coil region" evidence="1">
    <location>
        <begin position="158"/>
        <end position="226"/>
    </location>
</feature>
<sequence length="427" mass="47199">MKETARFKLLLIFSACVVVLASNPLHNGGQGTAGGSISIDAHFSEPVENNLHNVKLNPTGSLFSAVSSRDEGSVLEVSDKKQSLRFTAFKHTFDIIRGAAFLFYGLALVLYGENFDHQVHFLVMMRVTGFQSVKQGVGVLSECIFHTHRQVKKEFPVLKKAQADLAAARMEVDKLKVAEAKLKDTEMSSETWRIIEARKILYARNAEALDEATESLEKIVEATQADAIWEVLEGFFGMTTAVMATGHHVEYVSRAIGLVCHVGNFVMMGNTLLEQLHVRGPIATVLHHLLFGNDEQLIPQKARGTYKRVETALDKVLCWGAVTAFWVWANRPARRLHLSLLGAFVTLTGARWLLQGLSPGRHDSGIAQALRKRPGALVVLAVALLGYVGRPHFQGKAAWVVDHFLFAPLVYLEDAVDELVHLAEMLE</sequence>
<dbReference type="EMBL" id="HBIU01045332">
    <property type="protein sequence ID" value="CAE0641569.1"/>
    <property type="molecule type" value="Transcribed_RNA"/>
</dbReference>
<evidence type="ECO:0000313" key="3">
    <source>
        <dbReference type="EMBL" id="CAE0641569.1"/>
    </source>
</evidence>
<keyword evidence="2" id="KW-0732">Signal</keyword>
<feature type="signal peptide" evidence="2">
    <location>
        <begin position="1"/>
        <end position="21"/>
    </location>
</feature>
<evidence type="ECO:0000256" key="2">
    <source>
        <dbReference type="SAM" id="SignalP"/>
    </source>
</evidence>
<accession>A0A7S4DCP3</accession>
<evidence type="ECO:0000256" key="1">
    <source>
        <dbReference type="SAM" id="Coils"/>
    </source>
</evidence>
<keyword evidence="1" id="KW-0175">Coiled coil</keyword>
<name>A0A7S4DCP3_HETAK</name>
<organism evidence="3">
    <name type="scientific">Heterosigma akashiwo</name>
    <name type="common">Chromophytic alga</name>
    <name type="synonym">Heterosigma carterae</name>
    <dbReference type="NCBI Taxonomy" id="2829"/>
    <lineage>
        <taxon>Eukaryota</taxon>
        <taxon>Sar</taxon>
        <taxon>Stramenopiles</taxon>
        <taxon>Ochrophyta</taxon>
        <taxon>Raphidophyceae</taxon>
        <taxon>Chattonellales</taxon>
        <taxon>Chattonellaceae</taxon>
        <taxon>Heterosigma</taxon>
    </lineage>
</organism>
<proteinExistence type="predicted"/>
<dbReference type="AlphaFoldDB" id="A0A7S4DCP3"/>